<keyword evidence="2" id="KW-0067">ATP-binding</keyword>
<dbReference type="CDD" id="cd03244">
    <property type="entry name" value="ABCC_MRP_domain2"/>
    <property type="match status" value="1"/>
</dbReference>
<dbReference type="Proteomes" id="UP001562354">
    <property type="component" value="Unassembled WGS sequence"/>
</dbReference>
<organism evidence="5 6">
    <name type="scientific">Neodothiora populina</name>
    <dbReference type="NCBI Taxonomy" id="2781224"/>
    <lineage>
        <taxon>Eukaryota</taxon>
        <taxon>Fungi</taxon>
        <taxon>Dikarya</taxon>
        <taxon>Ascomycota</taxon>
        <taxon>Pezizomycotina</taxon>
        <taxon>Dothideomycetes</taxon>
        <taxon>Dothideomycetidae</taxon>
        <taxon>Dothideales</taxon>
        <taxon>Dothioraceae</taxon>
        <taxon>Neodothiora</taxon>
    </lineage>
</organism>
<keyword evidence="1" id="KW-0547">Nucleotide-binding</keyword>
<dbReference type="PANTHER" id="PTHR24223">
    <property type="entry name" value="ATP-BINDING CASSETTE SUB-FAMILY C"/>
    <property type="match status" value="1"/>
</dbReference>
<dbReference type="RefSeq" id="XP_069198106.1">
    <property type="nucleotide sequence ID" value="XM_069347824.1"/>
</dbReference>
<evidence type="ECO:0000259" key="4">
    <source>
        <dbReference type="PROSITE" id="PS50893"/>
    </source>
</evidence>
<dbReference type="PANTHER" id="PTHR24223:SF399">
    <property type="entry name" value="ABC TRANSPORTER ATNG"/>
    <property type="match status" value="1"/>
</dbReference>
<feature type="signal peptide" evidence="3">
    <location>
        <begin position="1"/>
        <end position="35"/>
    </location>
</feature>
<dbReference type="InterPro" id="IPR003439">
    <property type="entry name" value="ABC_transporter-like_ATP-bd"/>
</dbReference>
<sequence>MKIEAGQKIGICGRSGSGKSSLLLALVGLIETCAGSITIDGIDIGTVPRETVRQRLIAIPQHPFILPGTVRANADPYGLAPDVSIVSALTKVGVWSALATRGGLDAMLSEQPLSQGEQQLFCLARAMLRKSKVLVLDEATSSVDNETDNLVQRIIKEHFQGYTIVSVAHRLDTIIDSAKIAVFDAGQLVEFDSPEKLLSRDNSLFRAMYRS</sequence>
<protein>
    <recommendedName>
        <fullName evidence="4">ABC transporter domain-containing protein</fullName>
    </recommendedName>
</protein>
<dbReference type="EMBL" id="JBFMKM010000013">
    <property type="protein sequence ID" value="KAL1301830.1"/>
    <property type="molecule type" value="Genomic_DNA"/>
</dbReference>
<evidence type="ECO:0000313" key="6">
    <source>
        <dbReference type="Proteomes" id="UP001562354"/>
    </source>
</evidence>
<dbReference type="InterPro" id="IPR017871">
    <property type="entry name" value="ABC_transporter-like_CS"/>
</dbReference>
<dbReference type="Pfam" id="PF00005">
    <property type="entry name" value="ABC_tran"/>
    <property type="match status" value="1"/>
</dbReference>
<feature type="chain" id="PRO_5047444888" description="ABC transporter domain-containing protein" evidence="3">
    <location>
        <begin position="36"/>
        <end position="211"/>
    </location>
</feature>
<evidence type="ECO:0000313" key="5">
    <source>
        <dbReference type="EMBL" id="KAL1301830.1"/>
    </source>
</evidence>
<dbReference type="InterPro" id="IPR050173">
    <property type="entry name" value="ABC_transporter_C-like"/>
</dbReference>
<dbReference type="PROSITE" id="PS50893">
    <property type="entry name" value="ABC_TRANSPORTER_2"/>
    <property type="match status" value="1"/>
</dbReference>
<evidence type="ECO:0000256" key="2">
    <source>
        <dbReference type="ARBA" id="ARBA00022840"/>
    </source>
</evidence>
<dbReference type="InterPro" id="IPR003593">
    <property type="entry name" value="AAA+_ATPase"/>
</dbReference>
<evidence type="ECO:0000256" key="3">
    <source>
        <dbReference type="SAM" id="SignalP"/>
    </source>
</evidence>
<feature type="domain" description="ABC transporter" evidence="4">
    <location>
        <begin position="1"/>
        <end position="210"/>
    </location>
</feature>
<gene>
    <name evidence="5" type="ORF">AAFC00_006015</name>
</gene>
<dbReference type="SMART" id="SM00382">
    <property type="entry name" value="AAA"/>
    <property type="match status" value="1"/>
</dbReference>
<dbReference type="PROSITE" id="PS00211">
    <property type="entry name" value="ABC_TRANSPORTER_1"/>
    <property type="match status" value="1"/>
</dbReference>
<accession>A0ABR3P6N9</accession>
<evidence type="ECO:0000256" key="1">
    <source>
        <dbReference type="ARBA" id="ARBA00022741"/>
    </source>
</evidence>
<dbReference type="InterPro" id="IPR027417">
    <property type="entry name" value="P-loop_NTPase"/>
</dbReference>
<reference evidence="5 6" key="1">
    <citation type="submission" date="2024-07" db="EMBL/GenBank/DDBJ databases">
        <title>Draft sequence of the Neodothiora populina.</title>
        <authorList>
            <person name="Drown D.D."/>
            <person name="Schuette U.S."/>
            <person name="Buechlein A.B."/>
            <person name="Rusch D.R."/>
            <person name="Winton L.W."/>
            <person name="Adams G.A."/>
        </authorList>
    </citation>
    <scope>NUCLEOTIDE SEQUENCE [LARGE SCALE GENOMIC DNA]</scope>
    <source>
        <strain evidence="5 6">CPC 39397</strain>
    </source>
</reference>
<dbReference type="GeneID" id="95979714"/>
<dbReference type="Gene3D" id="3.40.50.300">
    <property type="entry name" value="P-loop containing nucleotide triphosphate hydrolases"/>
    <property type="match status" value="1"/>
</dbReference>
<proteinExistence type="predicted"/>
<name>A0ABR3P6N9_9PEZI</name>
<keyword evidence="6" id="KW-1185">Reference proteome</keyword>
<dbReference type="SUPFAM" id="SSF52540">
    <property type="entry name" value="P-loop containing nucleoside triphosphate hydrolases"/>
    <property type="match status" value="1"/>
</dbReference>
<comment type="caution">
    <text evidence="5">The sequence shown here is derived from an EMBL/GenBank/DDBJ whole genome shotgun (WGS) entry which is preliminary data.</text>
</comment>
<keyword evidence="3" id="KW-0732">Signal</keyword>